<keyword evidence="2" id="KW-0813">Transport</keyword>
<comment type="similarity">
    <text evidence="1">Belongs to the bacterial solute-binding protein 1 family.</text>
</comment>
<feature type="chain" id="PRO_5046046408" evidence="4">
    <location>
        <begin position="35"/>
        <end position="453"/>
    </location>
</feature>
<evidence type="ECO:0000313" key="6">
    <source>
        <dbReference type="Proteomes" id="UP001596189"/>
    </source>
</evidence>
<keyword evidence="3 4" id="KW-0732">Signal</keyword>
<dbReference type="PANTHER" id="PTHR30061">
    <property type="entry name" value="MALTOSE-BINDING PERIPLASMIC PROTEIN"/>
    <property type="match status" value="1"/>
</dbReference>
<reference evidence="6" key="1">
    <citation type="journal article" date="2019" name="Int. J. Syst. Evol. Microbiol.">
        <title>The Global Catalogue of Microorganisms (GCM) 10K type strain sequencing project: providing services to taxonomists for standard genome sequencing and annotation.</title>
        <authorList>
            <consortium name="The Broad Institute Genomics Platform"/>
            <consortium name="The Broad Institute Genome Sequencing Center for Infectious Disease"/>
            <person name="Wu L."/>
            <person name="Ma J."/>
        </authorList>
    </citation>
    <scope>NUCLEOTIDE SEQUENCE [LARGE SCALE GENOMIC DNA]</scope>
    <source>
        <strain evidence="6">KACC 14249</strain>
    </source>
</reference>
<name>A0ABW1JC92_9ACTN</name>
<dbReference type="Pfam" id="PF01547">
    <property type="entry name" value="SBP_bac_1"/>
    <property type="match status" value="1"/>
</dbReference>
<dbReference type="Proteomes" id="UP001596189">
    <property type="component" value="Unassembled WGS sequence"/>
</dbReference>
<dbReference type="Gene3D" id="3.40.190.10">
    <property type="entry name" value="Periplasmic binding protein-like II"/>
    <property type="match status" value="2"/>
</dbReference>
<comment type="caution">
    <text evidence="5">The sequence shown here is derived from an EMBL/GenBank/DDBJ whole genome shotgun (WGS) entry which is preliminary data.</text>
</comment>
<dbReference type="PROSITE" id="PS51257">
    <property type="entry name" value="PROKAR_LIPOPROTEIN"/>
    <property type="match status" value="1"/>
</dbReference>
<proteinExistence type="inferred from homology"/>
<protein>
    <submittedName>
        <fullName evidence="5">ABC transporter substrate-binding protein</fullName>
    </submittedName>
</protein>
<dbReference type="RefSeq" id="WP_345718411.1">
    <property type="nucleotide sequence ID" value="NZ_BAABFP010000008.1"/>
</dbReference>
<dbReference type="PANTHER" id="PTHR30061:SF50">
    <property type="entry name" value="MALTOSE_MALTODEXTRIN-BINDING PERIPLASMIC PROTEIN"/>
    <property type="match status" value="1"/>
</dbReference>
<evidence type="ECO:0000256" key="1">
    <source>
        <dbReference type="ARBA" id="ARBA00008520"/>
    </source>
</evidence>
<evidence type="ECO:0000256" key="2">
    <source>
        <dbReference type="ARBA" id="ARBA00022448"/>
    </source>
</evidence>
<dbReference type="InterPro" id="IPR006059">
    <property type="entry name" value="SBP"/>
</dbReference>
<evidence type="ECO:0000313" key="5">
    <source>
        <dbReference type="EMBL" id="MFC6006947.1"/>
    </source>
</evidence>
<dbReference type="SUPFAM" id="SSF53850">
    <property type="entry name" value="Periplasmic binding protein-like II"/>
    <property type="match status" value="1"/>
</dbReference>
<evidence type="ECO:0000256" key="4">
    <source>
        <dbReference type="SAM" id="SignalP"/>
    </source>
</evidence>
<organism evidence="5 6">
    <name type="scientific">Angustibacter luteus</name>
    <dbReference type="NCBI Taxonomy" id="658456"/>
    <lineage>
        <taxon>Bacteria</taxon>
        <taxon>Bacillati</taxon>
        <taxon>Actinomycetota</taxon>
        <taxon>Actinomycetes</taxon>
        <taxon>Kineosporiales</taxon>
        <taxon>Kineosporiaceae</taxon>
    </lineage>
</organism>
<keyword evidence="6" id="KW-1185">Reference proteome</keyword>
<sequence>MPSTARRSTSLLLVAASAAGALALAACTSSGADASGPQTAIATTDKHEPTTITVWTFNHLPQEVKAFEGALARLHTTYPWLTVKFVPNKDDAAFGKAVAAGQAPDVFVSPSPDNVAKFCYNGTVAPLDEYLKAAKVDVAATFPPSALVYTKFQDKQCALPLLVDAYGLFYNKKMLADAGVNPPKTLSELTAAAKKLTVKNKDGSIKRFGFISRSDYNNNSALYDGVQAGTQYYDARGKATFGADPRWAQLMQWDKDLNDWYGNGQVSKFVAKFQPHTDDAKNPLITGDVAMEVDGEWHVGEIADAKTDLDYGVVPVPVLDEVKQTYGAGSAVGTVAYLPAGSKHKQEAFFALQQLTTDTAFLTGLADTVYNIPSTFDSLKAWDKKDDEHWGPLVEIFANKGSYYKQLTPVGSEDATVWGTARQQFETGHATDLGKLLDETAGKIDKLNQDAVE</sequence>
<dbReference type="EMBL" id="JBHSRD010000003">
    <property type="protein sequence ID" value="MFC6006947.1"/>
    <property type="molecule type" value="Genomic_DNA"/>
</dbReference>
<accession>A0ABW1JC92</accession>
<gene>
    <name evidence="5" type="ORF">ACFQDO_07370</name>
</gene>
<evidence type="ECO:0000256" key="3">
    <source>
        <dbReference type="ARBA" id="ARBA00022729"/>
    </source>
</evidence>
<feature type="signal peptide" evidence="4">
    <location>
        <begin position="1"/>
        <end position="34"/>
    </location>
</feature>